<organism evidence="3 4">
    <name type="scientific">Compostimonas suwonensis</name>
    <dbReference type="NCBI Taxonomy" id="1048394"/>
    <lineage>
        <taxon>Bacteria</taxon>
        <taxon>Bacillati</taxon>
        <taxon>Actinomycetota</taxon>
        <taxon>Actinomycetes</taxon>
        <taxon>Micrococcales</taxon>
        <taxon>Microbacteriaceae</taxon>
        <taxon>Compostimonas</taxon>
    </lineage>
</organism>
<feature type="region of interest" description="Disordered" evidence="1">
    <location>
        <begin position="116"/>
        <end position="136"/>
    </location>
</feature>
<feature type="transmembrane region" description="Helical" evidence="2">
    <location>
        <begin position="88"/>
        <end position="107"/>
    </location>
</feature>
<keyword evidence="4" id="KW-1185">Reference proteome</keyword>
<feature type="transmembrane region" description="Helical" evidence="2">
    <location>
        <begin position="62"/>
        <end position="82"/>
    </location>
</feature>
<keyword evidence="2" id="KW-0472">Membrane</keyword>
<feature type="transmembrane region" description="Helical" evidence="2">
    <location>
        <begin position="146"/>
        <end position="166"/>
    </location>
</feature>
<protein>
    <submittedName>
        <fullName evidence="3">Uncharacterized protein</fullName>
    </submittedName>
</protein>
<sequence length="181" mass="17762">MISITAVLLAMAGLGAGLVHLAAAGGAPLALAVLLVAVGSAEIAWSVTVLARGRIVLPRATLALAVVPVLGWAALSALGPALGVALGFLPMAVASLFDLVIAATLAARTRAARPTASAHPVQATQTLQAAQTRPDAARPRLSATRFLVALVLGASAVAGLTTPALAASDAGAHAVPHGTHH</sequence>
<dbReference type="Proteomes" id="UP000230161">
    <property type="component" value="Unassembled WGS sequence"/>
</dbReference>
<name>A0A2M9C487_9MICO</name>
<evidence type="ECO:0000256" key="2">
    <source>
        <dbReference type="SAM" id="Phobius"/>
    </source>
</evidence>
<feature type="compositionally biased region" description="Low complexity" evidence="1">
    <location>
        <begin position="116"/>
        <end position="132"/>
    </location>
</feature>
<evidence type="ECO:0000256" key="1">
    <source>
        <dbReference type="SAM" id="MobiDB-lite"/>
    </source>
</evidence>
<dbReference type="EMBL" id="PGFB01000001">
    <property type="protein sequence ID" value="PJJ65344.1"/>
    <property type="molecule type" value="Genomic_DNA"/>
</dbReference>
<dbReference type="OrthoDB" id="5124600at2"/>
<gene>
    <name evidence="3" type="ORF">CLV54_0376</name>
</gene>
<keyword evidence="2" id="KW-0812">Transmembrane</keyword>
<proteinExistence type="predicted"/>
<evidence type="ECO:0000313" key="3">
    <source>
        <dbReference type="EMBL" id="PJJ65344.1"/>
    </source>
</evidence>
<dbReference type="AlphaFoldDB" id="A0A2M9C487"/>
<evidence type="ECO:0000313" key="4">
    <source>
        <dbReference type="Proteomes" id="UP000230161"/>
    </source>
</evidence>
<comment type="caution">
    <text evidence="3">The sequence shown here is derived from an EMBL/GenBank/DDBJ whole genome shotgun (WGS) entry which is preliminary data.</text>
</comment>
<accession>A0A2M9C487</accession>
<dbReference type="RefSeq" id="WP_100343249.1">
    <property type="nucleotide sequence ID" value="NZ_PGFB01000001.1"/>
</dbReference>
<feature type="transmembrane region" description="Helical" evidence="2">
    <location>
        <begin position="31"/>
        <end position="50"/>
    </location>
</feature>
<reference evidence="3 4" key="1">
    <citation type="submission" date="2017-11" db="EMBL/GenBank/DDBJ databases">
        <title>Genomic Encyclopedia of Archaeal and Bacterial Type Strains, Phase II (KMG-II): From Individual Species to Whole Genera.</title>
        <authorList>
            <person name="Goeker M."/>
        </authorList>
    </citation>
    <scope>NUCLEOTIDE SEQUENCE [LARGE SCALE GENOMIC DNA]</scope>
    <source>
        <strain evidence="3 4">DSM 25625</strain>
    </source>
</reference>
<keyword evidence="2" id="KW-1133">Transmembrane helix</keyword>